<dbReference type="InterPro" id="IPR000639">
    <property type="entry name" value="Epox_hydrolase-like"/>
</dbReference>
<proteinExistence type="inferred from homology"/>
<dbReference type="AlphaFoldDB" id="A0A251V1V7"/>
<dbReference type="InParanoid" id="A0A251V1V7"/>
<protein>
    <submittedName>
        <fullName evidence="4">Putative epoxide hydrolase</fullName>
    </submittedName>
</protein>
<evidence type="ECO:0000259" key="3">
    <source>
        <dbReference type="Pfam" id="PF00561"/>
    </source>
</evidence>
<organism evidence="4 5">
    <name type="scientific">Helianthus annuus</name>
    <name type="common">Common sunflower</name>
    <dbReference type="NCBI Taxonomy" id="4232"/>
    <lineage>
        <taxon>Eukaryota</taxon>
        <taxon>Viridiplantae</taxon>
        <taxon>Streptophyta</taxon>
        <taxon>Embryophyta</taxon>
        <taxon>Tracheophyta</taxon>
        <taxon>Spermatophyta</taxon>
        <taxon>Magnoliopsida</taxon>
        <taxon>eudicotyledons</taxon>
        <taxon>Gunneridae</taxon>
        <taxon>Pentapetalae</taxon>
        <taxon>asterids</taxon>
        <taxon>campanulids</taxon>
        <taxon>Asterales</taxon>
        <taxon>Asteraceae</taxon>
        <taxon>Asteroideae</taxon>
        <taxon>Heliantheae alliance</taxon>
        <taxon>Heliantheae</taxon>
        <taxon>Helianthus</taxon>
    </lineage>
</organism>
<dbReference type="STRING" id="4232.A0A251V1V7"/>
<evidence type="ECO:0000313" key="4">
    <source>
        <dbReference type="EMBL" id="OTG29590.1"/>
    </source>
</evidence>
<dbReference type="Gene3D" id="3.40.50.1820">
    <property type="entry name" value="alpha/beta hydrolase"/>
    <property type="match status" value="4"/>
</dbReference>
<dbReference type="PANTHER" id="PTHR43329">
    <property type="entry name" value="EPOXIDE HYDROLASE"/>
    <property type="match status" value="1"/>
</dbReference>
<accession>A0A251V1V7</accession>
<comment type="similarity">
    <text evidence="2">Belongs to the AB hydrolase superfamily. Epoxide hydrolase family.</text>
</comment>
<evidence type="ECO:0000256" key="2">
    <source>
        <dbReference type="ARBA" id="ARBA00038334"/>
    </source>
</evidence>
<dbReference type="InterPro" id="IPR000073">
    <property type="entry name" value="AB_hydrolase_1"/>
</dbReference>
<name>A0A251V1V7_HELAN</name>
<feature type="domain" description="AB hydrolase-1" evidence="3">
    <location>
        <begin position="756"/>
        <end position="1028"/>
    </location>
</feature>
<sequence length="1045" mass="117246">MNMGYGLSDIPQQPDKTSFADLVNDTASILDYLGISKVFVIGKDFGAMVGYAFSLFHQEKVAGVITLGVPFMPPGFFKSHQALPEGFYMKRWKIWYTWRHQMIAVANAGFRAIAPDYRGYGLSDIPQQPEKTLFADLVNDTASILDSLAISKVFVIGKDFGAMVGYAFALFYPEKVAGTVTLGVPFLPPGFHESHQALPEGFYIRRWKEPGRAEADFGRFDAKTVVRNVYIMFSKSEIPIASENQEIMDLVDPSVPLPSWFTEEDLSAYGDLYHKSGFQTPLQVPYRSFAENVGSPQQGVDDPKVEGPALLIMGEEDYVFKFPGMEEYLKSGEVKKYVPNLDIVYLPQGCHFVHEQFPDQVNQLCEINGTIDLFVRPLTLNSIMNATMIGLKLMCVVIFMNTRDFFTRLLLLGVVQYSAICLKKMDQIKHTYVHVNGLKLHVAEIGSDSLPVVIFLHGFPEIWYTWRHQMIAVANAGFRAIAPDYRGYGLSDIPAEPEKASFTDLVKDTASILDSLAISKVFVIGKDFGSMVGYTFALFFPERVAGIATLGMPFMPPGSFEDSLALPEGFYMRRWQEVGRAEADFARFDAKTIVRNVYILFSKSEIPIANENQEIMDLVDPSTPLPSWFTEDDLAVYGDLYQKSGFQTPLQVPYRSLADTSAYPKQGLKVEAPALLIMGEEDYLFKFPGMEGYLKSGEVKKYVPNLEIVYLPKGCHFVHEQFPDQVNQLILEMKHSHIGVNGLKVHVAEIGSDSSPAVIFLHGFPEIWYTWRHQMIAVANAGFRAIAPDYRGYGLSDIPQQPHNTKFADLVNDTASILDSLAISKVFVVAKDFGAKVGYAFALIHPGKVAGIVTLGAPFVHPNAPFKLAFPEGFYIRRWQEPGRAEADFGRFDAKTVVRNIYIMFSRSEIPMASENQEIMDLVDPSAPLPSWFTEEDLSVYGDLYHKSGFQTPLQVPYRSLGEKLEFSKHGLDDAKIEAPTLVIMGEEDYSFKFPGMEQYVKSGAVKKYVPNLEIIYLPQGCHFVHEQFPDQVNQLLLNFLNCNK</sequence>
<dbReference type="OMA" id="PQGCHFV"/>
<dbReference type="GO" id="GO:0016787">
    <property type="term" value="F:hydrolase activity"/>
    <property type="evidence" value="ECO:0000318"/>
    <property type="project" value="GO_Central"/>
</dbReference>
<dbReference type="Pfam" id="PF00561">
    <property type="entry name" value="Abhydrolase_1"/>
    <property type="match status" value="4"/>
</dbReference>
<keyword evidence="5" id="KW-1185">Reference proteome</keyword>
<feature type="domain" description="AB hydrolase-1" evidence="3">
    <location>
        <begin position="94"/>
        <end position="356"/>
    </location>
</feature>
<evidence type="ECO:0000313" key="5">
    <source>
        <dbReference type="Proteomes" id="UP000215914"/>
    </source>
</evidence>
<dbReference type="InterPro" id="IPR029058">
    <property type="entry name" value="AB_hydrolase_fold"/>
</dbReference>
<reference evidence="5" key="1">
    <citation type="journal article" date="2017" name="Nature">
        <title>The sunflower genome provides insights into oil metabolism, flowering and Asterid evolution.</title>
        <authorList>
            <person name="Badouin H."/>
            <person name="Gouzy J."/>
            <person name="Grassa C.J."/>
            <person name="Murat F."/>
            <person name="Staton S.E."/>
            <person name="Cottret L."/>
            <person name="Lelandais-Briere C."/>
            <person name="Owens G.L."/>
            <person name="Carrere S."/>
            <person name="Mayjonade B."/>
            <person name="Legrand L."/>
            <person name="Gill N."/>
            <person name="Kane N.C."/>
            <person name="Bowers J.E."/>
            <person name="Hubner S."/>
            <person name="Bellec A."/>
            <person name="Berard A."/>
            <person name="Berges H."/>
            <person name="Blanchet N."/>
            <person name="Boniface M.C."/>
            <person name="Brunel D."/>
            <person name="Catrice O."/>
            <person name="Chaidir N."/>
            <person name="Claudel C."/>
            <person name="Donnadieu C."/>
            <person name="Faraut T."/>
            <person name="Fievet G."/>
            <person name="Helmstetter N."/>
            <person name="King M."/>
            <person name="Knapp S.J."/>
            <person name="Lai Z."/>
            <person name="Le Paslier M.C."/>
            <person name="Lippi Y."/>
            <person name="Lorenzon L."/>
            <person name="Mandel J.R."/>
            <person name="Marage G."/>
            <person name="Marchand G."/>
            <person name="Marquand E."/>
            <person name="Bret-Mestries E."/>
            <person name="Morien E."/>
            <person name="Nambeesan S."/>
            <person name="Nguyen T."/>
            <person name="Pegot-Espagnet P."/>
            <person name="Pouilly N."/>
            <person name="Raftis F."/>
            <person name="Sallet E."/>
            <person name="Schiex T."/>
            <person name="Thomas J."/>
            <person name="Vandecasteele C."/>
            <person name="Vares D."/>
            <person name="Vear F."/>
            <person name="Vautrin S."/>
            <person name="Crespi M."/>
            <person name="Mangin B."/>
            <person name="Burke J.M."/>
            <person name="Salse J."/>
            <person name="Munos S."/>
            <person name="Vincourt P."/>
            <person name="Rieseberg L.H."/>
            <person name="Langlade N.B."/>
        </authorList>
    </citation>
    <scope>NUCLEOTIDE SEQUENCE [LARGE SCALE GENOMIC DNA]</scope>
    <source>
        <strain evidence="5">cv. SF193</strain>
    </source>
</reference>
<dbReference type="Proteomes" id="UP000215914">
    <property type="component" value="Chromosome 4"/>
</dbReference>
<feature type="domain" description="AB hydrolase-1" evidence="3">
    <location>
        <begin position="451"/>
        <end position="721"/>
    </location>
</feature>
<dbReference type="SUPFAM" id="SSF53474">
    <property type="entry name" value="alpha/beta-Hydrolases"/>
    <property type="match status" value="4"/>
</dbReference>
<gene>
    <name evidence="4" type="ORF">HannXRQ_Chr04g0123941</name>
</gene>
<dbReference type="EMBL" id="CM007893">
    <property type="protein sequence ID" value="OTG29590.1"/>
    <property type="molecule type" value="Genomic_DNA"/>
</dbReference>
<dbReference type="PRINTS" id="PR00111">
    <property type="entry name" value="ABHYDROLASE"/>
</dbReference>
<dbReference type="PRINTS" id="PR00412">
    <property type="entry name" value="EPOXHYDRLASE"/>
</dbReference>
<evidence type="ECO:0000256" key="1">
    <source>
        <dbReference type="ARBA" id="ARBA00022801"/>
    </source>
</evidence>
<feature type="domain" description="AB hydrolase-1" evidence="3">
    <location>
        <begin position="3"/>
        <end position="76"/>
    </location>
</feature>
<keyword evidence="1 4" id="KW-0378">Hydrolase</keyword>